<protein>
    <submittedName>
        <fullName evidence="1">Uncharacterized protein</fullName>
    </submittedName>
</protein>
<name>A0A1E3X6F9_9BACT</name>
<evidence type="ECO:0000313" key="2">
    <source>
        <dbReference type="Proteomes" id="UP000094056"/>
    </source>
</evidence>
<reference evidence="1 2" key="1">
    <citation type="submission" date="2016-07" db="EMBL/GenBank/DDBJ databases">
        <title>Draft genome of Scalindua rubra, obtained from a brine-seawater interface in the Red Sea, sheds light on salt adaptation in anammox bacteria.</title>
        <authorList>
            <person name="Speth D.R."/>
            <person name="Lagkouvardos I."/>
            <person name="Wang Y."/>
            <person name="Qian P.-Y."/>
            <person name="Dutilh B.E."/>
            <person name="Jetten M.S."/>
        </authorList>
    </citation>
    <scope>NUCLEOTIDE SEQUENCE [LARGE SCALE GENOMIC DNA]</scope>
    <source>
        <strain evidence="1">BSI-1</strain>
    </source>
</reference>
<proteinExistence type="predicted"/>
<dbReference type="AlphaFoldDB" id="A0A1E3X6F9"/>
<dbReference type="Proteomes" id="UP000094056">
    <property type="component" value="Unassembled WGS sequence"/>
</dbReference>
<dbReference type="EMBL" id="MAYW01000135">
    <property type="protein sequence ID" value="ODS31207.1"/>
    <property type="molecule type" value="Genomic_DNA"/>
</dbReference>
<organism evidence="1 2">
    <name type="scientific">Candidatus Scalindua rubra</name>
    <dbReference type="NCBI Taxonomy" id="1872076"/>
    <lineage>
        <taxon>Bacteria</taxon>
        <taxon>Pseudomonadati</taxon>
        <taxon>Planctomycetota</taxon>
        <taxon>Candidatus Brocadiia</taxon>
        <taxon>Candidatus Brocadiales</taxon>
        <taxon>Candidatus Scalinduaceae</taxon>
        <taxon>Candidatus Scalindua</taxon>
    </lineage>
</organism>
<accession>A0A1E3X6F9</accession>
<gene>
    <name evidence="1" type="ORF">SCARUB_03678</name>
</gene>
<sequence length="142" mass="16915">MCNPVSRHYVHLDAINPIDGKKFSVKVNRKRMQIVARRGKGHVYEMAYVLPEVLMKPKAIFEGLRIDEEEPKDDIIGWHCYVGKPSKAFRSNGQQMEAWPDQVYLVFVNEENVVYNWRWEKADSRDLDMPKEYDKRFRKRVL</sequence>
<evidence type="ECO:0000313" key="1">
    <source>
        <dbReference type="EMBL" id="ODS31207.1"/>
    </source>
</evidence>
<comment type="caution">
    <text evidence="1">The sequence shown here is derived from an EMBL/GenBank/DDBJ whole genome shotgun (WGS) entry which is preliminary data.</text>
</comment>